<gene>
    <name evidence="2" type="ORF">PR048_023335</name>
</gene>
<evidence type="ECO:0000313" key="2">
    <source>
        <dbReference type="EMBL" id="KAJ8875440.1"/>
    </source>
</evidence>
<feature type="region of interest" description="Disordered" evidence="1">
    <location>
        <begin position="411"/>
        <end position="462"/>
    </location>
</feature>
<dbReference type="EMBL" id="JARBHB010000009">
    <property type="protein sequence ID" value="KAJ8875440.1"/>
    <property type="molecule type" value="Genomic_DNA"/>
</dbReference>
<accession>A0ABQ9GTS7</accession>
<sequence length="462" mass="51259">MYAAVQCLVSACSIRVIKAATVNDLVRVRVIRRWGEVARREGICAAQHVGTYHQPLIHKQIQQAISNTRIQTKVNNYVIPLVVPHYEDLSKLRTILHSGYKTVASSTQTQDLLSKPPKLVFKSPPLPSQQTGSSKAAAYYKCQPYYHPQRIPPAIAHAVAPVPSTNPQLLLTADSLAYIHHPMQLQLCNRKSDLSATLPTLYREFWNLELSGIGIEIENRGKFVNAHLGIIDFTVVLQKNVVPSQWSCQFPGFGLLRILPRVWLTSEYLVGFRLTEGCWEGRGESNHRESLMVCASLPGGTTMLTVKIAKIRDASCRKLMFLEWGVVILPWMSLLSVLFTIQSPKGGWFCGFTCGDMCEVGKQSYVSESGVESQLLLPFQQLCGLPMSLQGNRTRGYEGLRKQAVRHPPSLALRADNPSAASGHSRVPPKIRKSREMTRGRYSHSGLAAEGRHMPSPAVAAT</sequence>
<evidence type="ECO:0000256" key="1">
    <source>
        <dbReference type="SAM" id="MobiDB-lite"/>
    </source>
</evidence>
<organism evidence="2 3">
    <name type="scientific">Dryococelus australis</name>
    <dbReference type="NCBI Taxonomy" id="614101"/>
    <lineage>
        <taxon>Eukaryota</taxon>
        <taxon>Metazoa</taxon>
        <taxon>Ecdysozoa</taxon>
        <taxon>Arthropoda</taxon>
        <taxon>Hexapoda</taxon>
        <taxon>Insecta</taxon>
        <taxon>Pterygota</taxon>
        <taxon>Neoptera</taxon>
        <taxon>Polyneoptera</taxon>
        <taxon>Phasmatodea</taxon>
        <taxon>Verophasmatodea</taxon>
        <taxon>Anareolatae</taxon>
        <taxon>Phasmatidae</taxon>
        <taxon>Eurycanthinae</taxon>
        <taxon>Dryococelus</taxon>
    </lineage>
</organism>
<dbReference type="Proteomes" id="UP001159363">
    <property type="component" value="Chromosome 8"/>
</dbReference>
<name>A0ABQ9GTS7_9NEOP</name>
<keyword evidence="3" id="KW-1185">Reference proteome</keyword>
<protein>
    <submittedName>
        <fullName evidence="2">Uncharacterized protein</fullName>
    </submittedName>
</protein>
<reference evidence="2 3" key="1">
    <citation type="submission" date="2023-02" db="EMBL/GenBank/DDBJ databases">
        <title>LHISI_Scaffold_Assembly.</title>
        <authorList>
            <person name="Stuart O.P."/>
            <person name="Cleave R."/>
            <person name="Magrath M.J.L."/>
            <person name="Mikheyev A.S."/>
        </authorList>
    </citation>
    <scope>NUCLEOTIDE SEQUENCE [LARGE SCALE GENOMIC DNA]</scope>
    <source>
        <strain evidence="2">Daus_M_001</strain>
        <tissue evidence="2">Leg muscle</tissue>
    </source>
</reference>
<comment type="caution">
    <text evidence="2">The sequence shown here is derived from an EMBL/GenBank/DDBJ whole genome shotgun (WGS) entry which is preliminary data.</text>
</comment>
<evidence type="ECO:0000313" key="3">
    <source>
        <dbReference type="Proteomes" id="UP001159363"/>
    </source>
</evidence>
<proteinExistence type="predicted"/>